<evidence type="ECO:0000256" key="1">
    <source>
        <dbReference type="ARBA" id="ARBA00005189"/>
    </source>
</evidence>
<evidence type="ECO:0000259" key="12">
    <source>
        <dbReference type="Pfam" id="PF08545"/>
    </source>
</evidence>
<keyword evidence="14" id="KW-1185">Reference proteome</keyword>
<evidence type="ECO:0000256" key="9">
    <source>
        <dbReference type="ARBA" id="ARBA00023268"/>
    </source>
</evidence>
<keyword evidence="3" id="KW-0963">Cytoplasm</keyword>
<dbReference type="PANTHER" id="PTHR34069:SF2">
    <property type="entry name" value="BETA-KETOACYL-[ACYL-CARRIER-PROTEIN] SYNTHASE III"/>
    <property type="match status" value="1"/>
</dbReference>
<dbReference type="PANTHER" id="PTHR34069">
    <property type="entry name" value="3-OXOACYL-[ACYL-CARRIER-PROTEIN] SYNTHASE 3"/>
    <property type="match status" value="1"/>
</dbReference>
<accession>A0ABZ2M8P9</accession>
<dbReference type="InterPro" id="IPR013747">
    <property type="entry name" value="ACP_syn_III_C"/>
</dbReference>
<feature type="domain" description="Beta-ketoacyl-[acyl-carrier-protein] synthase III N-terminal" evidence="12">
    <location>
        <begin position="115"/>
        <end position="195"/>
    </location>
</feature>
<reference evidence="13 14" key="1">
    <citation type="submission" date="2021-12" db="EMBL/GenBank/DDBJ databases">
        <title>Discovery of the Pendulisporaceae a myxobacterial family with distinct sporulation behavior and unique specialized metabolism.</title>
        <authorList>
            <person name="Garcia R."/>
            <person name="Popoff A."/>
            <person name="Bader C.D."/>
            <person name="Loehr J."/>
            <person name="Walesch S."/>
            <person name="Walt C."/>
            <person name="Boldt J."/>
            <person name="Bunk B."/>
            <person name="Haeckl F.J.F.P.J."/>
            <person name="Gunesch A.P."/>
            <person name="Birkelbach J."/>
            <person name="Nuebel U."/>
            <person name="Pietschmann T."/>
            <person name="Bach T."/>
            <person name="Mueller R."/>
        </authorList>
    </citation>
    <scope>NUCLEOTIDE SEQUENCE [LARGE SCALE GENOMIC DNA]</scope>
    <source>
        <strain evidence="13 14">MSr11954</strain>
    </source>
</reference>
<evidence type="ECO:0000259" key="11">
    <source>
        <dbReference type="Pfam" id="PF08541"/>
    </source>
</evidence>
<gene>
    <name evidence="13" type="ORF">LZC94_16855</name>
</gene>
<evidence type="ECO:0000256" key="4">
    <source>
        <dbReference type="ARBA" id="ARBA00022516"/>
    </source>
</evidence>
<evidence type="ECO:0000256" key="7">
    <source>
        <dbReference type="ARBA" id="ARBA00023098"/>
    </source>
</evidence>
<comment type="similarity">
    <text evidence="2">Belongs to the thiolase-like superfamily. FabH family.</text>
</comment>
<dbReference type="SUPFAM" id="SSF53901">
    <property type="entry name" value="Thiolase-like"/>
    <property type="match status" value="1"/>
</dbReference>
<evidence type="ECO:0000256" key="5">
    <source>
        <dbReference type="ARBA" id="ARBA00022679"/>
    </source>
</evidence>
<keyword evidence="5" id="KW-0808">Transferase</keyword>
<evidence type="ECO:0000256" key="3">
    <source>
        <dbReference type="ARBA" id="ARBA00022490"/>
    </source>
</evidence>
<keyword evidence="7" id="KW-0443">Lipid metabolism</keyword>
<dbReference type="Proteomes" id="UP001370348">
    <property type="component" value="Chromosome"/>
</dbReference>
<dbReference type="InterPro" id="IPR004655">
    <property type="entry name" value="FabH"/>
</dbReference>
<evidence type="ECO:0000256" key="10">
    <source>
        <dbReference type="ARBA" id="ARBA00023315"/>
    </source>
</evidence>
<evidence type="ECO:0000256" key="2">
    <source>
        <dbReference type="ARBA" id="ARBA00008642"/>
    </source>
</evidence>
<keyword evidence="6" id="KW-0276">Fatty acid metabolism</keyword>
<evidence type="ECO:0000256" key="8">
    <source>
        <dbReference type="ARBA" id="ARBA00023160"/>
    </source>
</evidence>
<evidence type="ECO:0000313" key="14">
    <source>
        <dbReference type="Proteomes" id="UP001370348"/>
    </source>
</evidence>
<evidence type="ECO:0000256" key="6">
    <source>
        <dbReference type="ARBA" id="ARBA00022832"/>
    </source>
</evidence>
<dbReference type="EMBL" id="CP089984">
    <property type="protein sequence ID" value="WXB18894.1"/>
    <property type="molecule type" value="Genomic_DNA"/>
</dbReference>
<dbReference type="NCBIfam" id="TIGR00747">
    <property type="entry name" value="fabH"/>
    <property type="match status" value="1"/>
</dbReference>
<keyword evidence="4" id="KW-0444">Lipid biosynthesis</keyword>
<keyword evidence="8" id="KW-0275">Fatty acid biosynthesis</keyword>
<comment type="pathway">
    <text evidence="1">Lipid metabolism.</text>
</comment>
<dbReference type="Pfam" id="PF08541">
    <property type="entry name" value="ACP_syn_III_C"/>
    <property type="match status" value="1"/>
</dbReference>
<dbReference type="RefSeq" id="WP_394828519.1">
    <property type="nucleotide sequence ID" value="NZ_CP089984.1"/>
</dbReference>
<feature type="domain" description="Beta-ketoacyl-[acyl-carrier-protein] synthase III C-terminal" evidence="11">
    <location>
        <begin position="256"/>
        <end position="343"/>
    </location>
</feature>
<organism evidence="13 14">
    <name type="scientific">Pendulispora albinea</name>
    <dbReference type="NCBI Taxonomy" id="2741071"/>
    <lineage>
        <taxon>Bacteria</taxon>
        <taxon>Pseudomonadati</taxon>
        <taxon>Myxococcota</taxon>
        <taxon>Myxococcia</taxon>
        <taxon>Myxococcales</taxon>
        <taxon>Sorangiineae</taxon>
        <taxon>Pendulisporaceae</taxon>
        <taxon>Pendulispora</taxon>
    </lineage>
</organism>
<dbReference type="Pfam" id="PF08545">
    <property type="entry name" value="ACP_syn_III"/>
    <property type="match status" value="1"/>
</dbReference>
<keyword evidence="10" id="KW-0012">Acyltransferase</keyword>
<protein>
    <submittedName>
        <fullName evidence="13">Ketoacyl-ACP synthase III</fullName>
    </submittedName>
</protein>
<proteinExistence type="inferred from homology"/>
<dbReference type="Gene3D" id="3.40.47.10">
    <property type="match status" value="1"/>
</dbReference>
<name>A0ABZ2M8P9_9BACT</name>
<keyword evidence="9" id="KW-0511">Multifunctional enzyme</keyword>
<dbReference type="NCBIfam" id="NF006829">
    <property type="entry name" value="PRK09352.1"/>
    <property type="match status" value="1"/>
</dbReference>
<sequence length="343" mass="37052">MPNAYISGTGFYVPPRVVTNDDLRTQYGIDTNNEWIVQRTGITERRFADPGVGTSDLAVPASRAALESAGIEAHDLDMIVFATLSPECCFPGSGLYLQRKLGLCEGPKAKFVPALDVRNQCAGFLYSLGTATSMIKSGAAKHVLVVGSETHSAALDLSTRGRSVASLFGDGAGAVVVSATEEDRGIRSWHLGADGRYTEVLSQKVWDISKRPFIPQNAEGVGQVQPTMMWAQMDGKVVFKNAVERMIGALMEICITNGVTGNDIDLFVFHQANLRINEYIADHMGIPKEKLVSNIQYYGNTTAATIPILLAESERNGKLKRGMKVALVAFGSGFTWGSALVDW</sequence>
<dbReference type="InterPro" id="IPR016039">
    <property type="entry name" value="Thiolase-like"/>
</dbReference>
<dbReference type="CDD" id="cd00830">
    <property type="entry name" value="KAS_III"/>
    <property type="match status" value="1"/>
</dbReference>
<dbReference type="InterPro" id="IPR013751">
    <property type="entry name" value="ACP_syn_III_N"/>
</dbReference>
<evidence type="ECO:0000313" key="13">
    <source>
        <dbReference type="EMBL" id="WXB18894.1"/>
    </source>
</evidence>